<name>A0A6C0AI14_9ZZZZ</name>
<evidence type="ECO:0008006" key="2">
    <source>
        <dbReference type="Google" id="ProtNLM"/>
    </source>
</evidence>
<accession>A0A6C0AI14</accession>
<evidence type="ECO:0000313" key="1">
    <source>
        <dbReference type="EMBL" id="QHS79296.1"/>
    </source>
</evidence>
<dbReference type="EMBL" id="MN740628">
    <property type="protein sequence ID" value="QHS79296.1"/>
    <property type="molecule type" value="Genomic_DNA"/>
</dbReference>
<proteinExistence type="predicted"/>
<protein>
    <recommendedName>
        <fullName evidence="2">Fe2OG dioxygenase domain-containing protein</fullName>
    </recommendedName>
</protein>
<sequence length="230" mass="26409">MLTRKNRRSKRRKGGGKYHGMEAPIVLELPVEDPIIVFSEELKRQLMEKLSKKKEIIGWMRKYVVAKSPLITSSDLIVNKGLSSILPLISKLLADNGLEVKEPLVSSDISVEIEYANAKEHLVDTDFVIHKDDFIDRRGIVRPVFTLIVCLDMDCDGGEIGFYSLNKKLIDKIKVRSETPEMKKIVMFNGGLYNKAEPIKNGKRVIVSYRIKQVEPSKYEEYHVHYPYTK</sequence>
<reference evidence="1" key="1">
    <citation type="journal article" date="2020" name="Nature">
        <title>Giant virus diversity and host interactions through global metagenomics.</title>
        <authorList>
            <person name="Schulz F."/>
            <person name="Roux S."/>
            <person name="Paez-Espino D."/>
            <person name="Jungbluth S."/>
            <person name="Walsh D.A."/>
            <person name="Denef V.J."/>
            <person name="McMahon K.D."/>
            <person name="Konstantinidis K.T."/>
            <person name="Eloe-Fadrosh E.A."/>
            <person name="Kyrpides N.C."/>
            <person name="Woyke T."/>
        </authorList>
    </citation>
    <scope>NUCLEOTIDE SEQUENCE</scope>
    <source>
        <strain evidence="1">GVMAG-S-1035118-87</strain>
    </source>
</reference>
<dbReference type="AlphaFoldDB" id="A0A6C0AI14"/>
<organism evidence="1">
    <name type="scientific">viral metagenome</name>
    <dbReference type="NCBI Taxonomy" id="1070528"/>
    <lineage>
        <taxon>unclassified sequences</taxon>
        <taxon>metagenomes</taxon>
        <taxon>organismal metagenomes</taxon>
    </lineage>
</organism>